<feature type="compositionally biased region" description="Basic and acidic residues" evidence="1">
    <location>
        <begin position="266"/>
        <end position="276"/>
    </location>
</feature>
<comment type="caution">
    <text evidence="2">The sequence shown here is derived from an EMBL/GenBank/DDBJ whole genome shotgun (WGS) entry which is preliminary data.</text>
</comment>
<name>A0A101QG20_STRCK</name>
<dbReference type="RefSeq" id="WP_059263061.1">
    <property type="nucleotide sequence ID" value="NZ_KQ948354.1"/>
</dbReference>
<dbReference type="AlphaFoldDB" id="A0A101QG20"/>
<dbReference type="EMBL" id="LMWP01000013">
    <property type="protein sequence ID" value="KUN29190.1"/>
    <property type="molecule type" value="Genomic_DNA"/>
</dbReference>
<dbReference type="InterPro" id="IPR029787">
    <property type="entry name" value="Nucleotide_cyclase"/>
</dbReference>
<keyword evidence="3" id="KW-1185">Reference proteome</keyword>
<reference evidence="2 3" key="1">
    <citation type="submission" date="2015-10" db="EMBL/GenBank/DDBJ databases">
        <title>Draft genome sequence of Streptomyces corchorusii DSM 40340, type strain for the species Streptomyces corchorusii.</title>
        <authorList>
            <person name="Ruckert C."/>
            <person name="Winkler A."/>
            <person name="Kalinowski J."/>
            <person name="Kampfer P."/>
            <person name="Glaeser S."/>
        </authorList>
    </citation>
    <scope>NUCLEOTIDE SEQUENCE [LARGE SCALE GENOMIC DNA]</scope>
    <source>
        <strain evidence="2 3">DSM 40340</strain>
    </source>
</reference>
<organism evidence="2 3">
    <name type="scientific">Streptomyces corchorusii</name>
    <name type="common">Streptomyces chibaensis</name>
    <dbReference type="NCBI Taxonomy" id="1903"/>
    <lineage>
        <taxon>Bacteria</taxon>
        <taxon>Bacillati</taxon>
        <taxon>Actinomycetota</taxon>
        <taxon>Actinomycetes</taxon>
        <taxon>Kitasatosporales</taxon>
        <taxon>Streptomycetaceae</taxon>
        <taxon>Streptomyces</taxon>
    </lineage>
</organism>
<gene>
    <name evidence="2" type="ORF">AQJ11_12865</name>
</gene>
<accession>A0A101QG20</accession>
<dbReference type="Proteomes" id="UP000053398">
    <property type="component" value="Unassembled WGS sequence"/>
</dbReference>
<evidence type="ECO:0008006" key="4">
    <source>
        <dbReference type="Google" id="ProtNLM"/>
    </source>
</evidence>
<feature type="region of interest" description="Disordered" evidence="1">
    <location>
        <begin position="187"/>
        <end position="222"/>
    </location>
</feature>
<dbReference type="SUPFAM" id="SSF55073">
    <property type="entry name" value="Nucleotide cyclase"/>
    <property type="match status" value="1"/>
</dbReference>
<proteinExistence type="predicted"/>
<evidence type="ECO:0000313" key="2">
    <source>
        <dbReference type="EMBL" id="KUN29190.1"/>
    </source>
</evidence>
<protein>
    <recommendedName>
        <fullName evidence="4">Aromatic ring-opening dioxygenase LigA</fullName>
    </recommendedName>
</protein>
<feature type="region of interest" description="Disordered" evidence="1">
    <location>
        <begin position="253"/>
        <end position="276"/>
    </location>
</feature>
<sequence>MAEPSNKTILLMDMEGSGRRRDSEQAVIHRMLYRVLHETLSTAAIEPTEYRSEDRGDGVFVLIDPAVPKPALLRALLTATPEQLVSTNRLAAEGARIRLRIVVHTGEVALDEFGAVGADLVHAFRLLDAPALREELAATSEPSVLCVSNAVYQGVVRHAHPGVRPEHFHPLTVDSKEGATLTGWYHDSSRQHTDTAGSERPTAESTASSIPAQAAVPVPRSEHSAGAALAPALHTRTGNFFFGTASIAGDAIAGDKHVGTSSTESTRQRDVEGTGE</sequence>
<evidence type="ECO:0000313" key="3">
    <source>
        <dbReference type="Proteomes" id="UP000053398"/>
    </source>
</evidence>
<evidence type="ECO:0000256" key="1">
    <source>
        <dbReference type="SAM" id="MobiDB-lite"/>
    </source>
</evidence>
<dbReference type="Gene3D" id="3.30.70.1230">
    <property type="entry name" value="Nucleotide cyclase"/>
    <property type="match status" value="1"/>
</dbReference>